<evidence type="ECO:0000256" key="6">
    <source>
        <dbReference type="RuleBase" id="RU003355"/>
    </source>
</evidence>
<dbReference type="InterPro" id="IPR036852">
    <property type="entry name" value="Peptidase_S8/S53_dom_sf"/>
</dbReference>
<accession>A0ABS4TGX8</accession>
<protein>
    <submittedName>
        <fullName evidence="10">Subtilisin family serine protease</fullName>
    </submittedName>
</protein>
<dbReference type="PANTHER" id="PTHR43806">
    <property type="entry name" value="PEPTIDASE S8"/>
    <property type="match status" value="1"/>
</dbReference>
<evidence type="ECO:0000256" key="1">
    <source>
        <dbReference type="ARBA" id="ARBA00011073"/>
    </source>
</evidence>
<comment type="similarity">
    <text evidence="1 5 6">Belongs to the peptidase S8 family.</text>
</comment>
<comment type="caution">
    <text evidence="10">The sequence shown here is derived from an EMBL/GenBank/DDBJ whole genome shotgun (WGS) entry which is preliminary data.</text>
</comment>
<dbReference type="PROSITE" id="PS51892">
    <property type="entry name" value="SUBTILASE"/>
    <property type="match status" value="1"/>
</dbReference>
<dbReference type="SUPFAM" id="SSF52743">
    <property type="entry name" value="Subtilisin-like"/>
    <property type="match status" value="1"/>
</dbReference>
<proteinExistence type="inferred from homology"/>
<dbReference type="PRINTS" id="PR00723">
    <property type="entry name" value="SUBTILISIN"/>
</dbReference>
<keyword evidence="2 5" id="KW-0645">Protease</keyword>
<dbReference type="GO" id="GO:0008233">
    <property type="term" value="F:peptidase activity"/>
    <property type="evidence" value="ECO:0007669"/>
    <property type="project" value="UniProtKB-KW"/>
</dbReference>
<dbReference type="EMBL" id="JAGINW010000001">
    <property type="protein sequence ID" value="MBP2323644.1"/>
    <property type="molecule type" value="Genomic_DNA"/>
</dbReference>
<dbReference type="PROSITE" id="PS00137">
    <property type="entry name" value="SUBTILASE_HIS"/>
    <property type="match status" value="1"/>
</dbReference>
<dbReference type="Pfam" id="PF00082">
    <property type="entry name" value="Peptidase_S8"/>
    <property type="match status" value="1"/>
</dbReference>
<dbReference type="PROSITE" id="PS00136">
    <property type="entry name" value="SUBTILASE_ASP"/>
    <property type="match status" value="1"/>
</dbReference>
<gene>
    <name evidence="10" type="ORF">JOF56_004029</name>
</gene>
<feature type="chain" id="PRO_5046110828" evidence="8">
    <location>
        <begin position="30"/>
        <end position="1109"/>
    </location>
</feature>
<sequence length="1109" mass="115118">MGRTRATGWRRRSVIATVTLAVVASVSSAGTAISKPADYPLATGLALTPRLPPSTADKVSARMAPTGRATAFIELARRPAVDVYNEQSGQGAGREKAQQAAREASQSVGKAVDELSGALRERDASAQVLYSTVNAVAGMAVTGDAAAIRELSARPEVQSVRPIVPKTRTNANAVQVTQALNTWQESGKLGDRVRIGVIDDGVDYTHATFGGPGKPEAYDAIDRTKVEPGYFPTAKVVGGTDLAGDQFDSAGVLGSATPAPDPNPIACGEHGTHVAGTAAGFGVNADGTTFRGDYTKLDSQALNEMRIGPGTAPKALIYAIKIFGCSGSTNLTAQALDWALDPNGDSDFADHLDIVNMSLGSDFGAPDDPDSLFVRKLARNDVLSVISAGNGGDRYDVGGAPGNTVEALTVASTRDPFVLRDAVEVTAPTPASAGGQYSQAFTGIDSLDLTRPIVAMSDSSNMDGCRPFGEDDKAKVKDKFVWLEWDEADSSRRCGSSGRAANAKNAGAAGVLLSSATDQFPAGIAGIDSLPMFQFTATAANPLRPALQAGTLSVRMLGSKRASLKTMSPEIADTPSSFTSRGVRAPVVKPDVAAPGDTIASALAGSGSQTLVISGTSMAAPHVSGVAALVRQTHPDWTPEEIKAAIMNTAGADVRTGPDGIVLAPQRVGAGRVNAKAAVDNSVLAMVIDMPGAVSVSFGTVEAITKMSMTRTVRLVNKGARPAEFTVAYEPVTTTPGVHYEVTRGPIRVQPRGAASVSVTLRIDDPLALRRTMDPTVSPTQSDLARQFLADASGRLLLTPKTGPQLRVPVYAAPKPVAKISTEPQVTFDSREQGLLAIRGKGLDQGKGSEAYRSLISVLELQASSPQLPSCRKNLTKACTVNDTARGGDLRYVGVASTAPYAVEQGKPDKAILAFGIVTWGNWYNLGSNTVPYVDIDTTGDGKADFESFVTKLTGSDVWVVNTVDLARPGNPSVARTPLNGLLGDVDTEVFDTNVAVLPVPLKALGIDPAKGSARISYAVGVAGYYTAPGDESGLIDSVDSLSFDPLKPGLRATGQGEDALVYLAQPGTALSVKREKSALATGNSAGLLVLNHHNASGNRALVVRIPVS</sequence>
<keyword evidence="11" id="KW-1185">Reference proteome</keyword>
<evidence type="ECO:0000256" key="2">
    <source>
        <dbReference type="ARBA" id="ARBA00022670"/>
    </source>
</evidence>
<evidence type="ECO:0000256" key="7">
    <source>
        <dbReference type="SAM" id="MobiDB-lite"/>
    </source>
</evidence>
<evidence type="ECO:0000259" key="9">
    <source>
        <dbReference type="Pfam" id="PF00082"/>
    </source>
</evidence>
<feature type="active site" description="Charge relay system" evidence="5">
    <location>
        <position position="617"/>
    </location>
</feature>
<dbReference type="InterPro" id="IPR000209">
    <property type="entry name" value="Peptidase_S8/S53_dom"/>
</dbReference>
<dbReference type="InterPro" id="IPR050131">
    <property type="entry name" value="Peptidase_S8_subtilisin-like"/>
</dbReference>
<feature type="active site" description="Charge relay system" evidence="5">
    <location>
        <position position="199"/>
    </location>
</feature>
<feature type="domain" description="Peptidase S8/S53" evidence="9">
    <location>
        <begin position="190"/>
        <end position="655"/>
    </location>
</feature>
<dbReference type="Proteomes" id="UP001519332">
    <property type="component" value="Unassembled WGS sequence"/>
</dbReference>
<evidence type="ECO:0000256" key="5">
    <source>
        <dbReference type="PROSITE-ProRule" id="PRU01240"/>
    </source>
</evidence>
<keyword evidence="8" id="KW-0732">Signal</keyword>
<organism evidence="10 11">
    <name type="scientific">Kibdelosporangium banguiense</name>
    <dbReference type="NCBI Taxonomy" id="1365924"/>
    <lineage>
        <taxon>Bacteria</taxon>
        <taxon>Bacillati</taxon>
        <taxon>Actinomycetota</taxon>
        <taxon>Actinomycetes</taxon>
        <taxon>Pseudonocardiales</taxon>
        <taxon>Pseudonocardiaceae</taxon>
        <taxon>Kibdelosporangium</taxon>
    </lineage>
</organism>
<dbReference type="RefSeq" id="WP_307855169.1">
    <property type="nucleotide sequence ID" value="NZ_JAGINW010000001.1"/>
</dbReference>
<dbReference type="PROSITE" id="PS00138">
    <property type="entry name" value="SUBTILASE_SER"/>
    <property type="match status" value="1"/>
</dbReference>
<keyword evidence="3 5" id="KW-0378">Hydrolase</keyword>
<dbReference type="GO" id="GO:0006508">
    <property type="term" value="P:proteolysis"/>
    <property type="evidence" value="ECO:0007669"/>
    <property type="project" value="UniProtKB-KW"/>
</dbReference>
<dbReference type="CDD" id="cd07474">
    <property type="entry name" value="Peptidases_S8_subtilisin_Vpr-like"/>
    <property type="match status" value="1"/>
</dbReference>
<dbReference type="InterPro" id="IPR015500">
    <property type="entry name" value="Peptidase_S8_subtilisin-rel"/>
</dbReference>
<dbReference type="InterPro" id="IPR023827">
    <property type="entry name" value="Peptidase_S8_Asp-AS"/>
</dbReference>
<dbReference type="PANTHER" id="PTHR43806:SF11">
    <property type="entry name" value="CEREVISIN-RELATED"/>
    <property type="match status" value="1"/>
</dbReference>
<keyword evidence="4 5" id="KW-0720">Serine protease</keyword>
<dbReference type="Gene3D" id="3.40.50.200">
    <property type="entry name" value="Peptidase S8/S53 domain"/>
    <property type="match status" value="2"/>
</dbReference>
<feature type="signal peptide" evidence="8">
    <location>
        <begin position="1"/>
        <end position="29"/>
    </location>
</feature>
<reference evidence="10 11" key="1">
    <citation type="submission" date="2021-03" db="EMBL/GenBank/DDBJ databases">
        <title>Sequencing the genomes of 1000 actinobacteria strains.</title>
        <authorList>
            <person name="Klenk H.-P."/>
        </authorList>
    </citation>
    <scope>NUCLEOTIDE SEQUENCE [LARGE SCALE GENOMIC DNA]</scope>
    <source>
        <strain evidence="10 11">DSM 46670</strain>
    </source>
</reference>
<dbReference type="InterPro" id="IPR023828">
    <property type="entry name" value="Peptidase_S8_Ser-AS"/>
</dbReference>
<dbReference type="InterPro" id="IPR034213">
    <property type="entry name" value="S8_Vpr-like"/>
</dbReference>
<evidence type="ECO:0000313" key="10">
    <source>
        <dbReference type="EMBL" id="MBP2323644.1"/>
    </source>
</evidence>
<feature type="active site" description="Charge relay system" evidence="5">
    <location>
        <position position="270"/>
    </location>
</feature>
<evidence type="ECO:0000256" key="8">
    <source>
        <dbReference type="SAM" id="SignalP"/>
    </source>
</evidence>
<evidence type="ECO:0000256" key="4">
    <source>
        <dbReference type="ARBA" id="ARBA00022825"/>
    </source>
</evidence>
<evidence type="ECO:0000256" key="3">
    <source>
        <dbReference type="ARBA" id="ARBA00022801"/>
    </source>
</evidence>
<feature type="region of interest" description="Disordered" evidence="7">
    <location>
        <begin position="85"/>
        <end position="105"/>
    </location>
</feature>
<dbReference type="InterPro" id="IPR022398">
    <property type="entry name" value="Peptidase_S8_His-AS"/>
</dbReference>
<name>A0ABS4TGX8_9PSEU</name>
<evidence type="ECO:0000313" key="11">
    <source>
        <dbReference type="Proteomes" id="UP001519332"/>
    </source>
</evidence>